<keyword evidence="1" id="KW-0732">Signal</keyword>
<comment type="caution">
    <text evidence="2">The sequence shown here is derived from an EMBL/GenBank/DDBJ whole genome shotgun (WGS) entry which is preliminary data.</text>
</comment>
<dbReference type="AlphaFoldDB" id="A0A4Q9HGN3"/>
<evidence type="ECO:0000313" key="2">
    <source>
        <dbReference type="EMBL" id="TBO44422.1"/>
    </source>
</evidence>
<evidence type="ECO:0000256" key="1">
    <source>
        <dbReference type="SAM" id="SignalP"/>
    </source>
</evidence>
<dbReference type="RefSeq" id="WP_131028497.1">
    <property type="nucleotide sequence ID" value="NZ_SIXF01000002.1"/>
</dbReference>
<dbReference type="EMBL" id="SIXF01000002">
    <property type="protein sequence ID" value="TBO44422.1"/>
    <property type="molecule type" value="Genomic_DNA"/>
</dbReference>
<keyword evidence="3" id="KW-1185">Reference proteome</keyword>
<reference evidence="2 3" key="1">
    <citation type="submission" date="2019-02" db="EMBL/GenBank/DDBJ databases">
        <title>Pedobacter kyonggii whole genome sequence analysis.</title>
        <authorList>
            <person name="Dahal R.H."/>
        </authorList>
    </citation>
    <scope>NUCLEOTIDE SEQUENCE [LARGE SCALE GENOMIC DNA]</scope>
    <source>
        <strain evidence="2 3">K-4-11-1</strain>
    </source>
</reference>
<organism evidence="2 3">
    <name type="scientific">Pedobacter kyonggii</name>
    <dbReference type="NCBI Taxonomy" id="1926871"/>
    <lineage>
        <taxon>Bacteria</taxon>
        <taxon>Pseudomonadati</taxon>
        <taxon>Bacteroidota</taxon>
        <taxon>Sphingobacteriia</taxon>
        <taxon>Sphingobacteriales</taxon>
        <taxon>Sphingobacteriaceae</taxon>
        <taxon>Pedobacter</taxon>
    </lineage>
</organism>
<sequence>MRKFFLAILTCVMVACSASKSLTDMDNGIKKISIGMSKKKVISILGNDYEVISSKERTSTLGYKSPNHGIYRLVFVDDRLNEWSKDRPGYYRQHRN</sequence>
<dbReference type="PROSITE" id="PS51257">
    <property type="entry name" value="PROKAR_LIPOPROTEIN"/>
    <property type="match status" value="1"/>
</dbReference>
<feature type="chain" id="PRO_5020199473" description="Lipoprotein SmpA/OmlA domain-containing protein" evidence="1">
    <location>
        <begin position="18"/>
        <end position="96"/>
    </location>
</feature>
<accession>A0A4Q9HGN3</accession>
<name>A0A4Q9HGN3_9SPHI</name>
<dbReference type="Proteomes" id="UP000291819">
    <property type="component" value="Unassembled WGS sequence"/>
</dbReference>
<proteinExistence type="predicted"/>
<gene>
    <name evidence="2" type="ORF">EYS08_03690</name>
</gene>
<protein>
    <recommendedName>
        <fullName evidence="4">Lipoprotein SmpA/OmlA domain-containing protein</fullName>
    </recommendedName>
</protein>
<evidence type="ECO:0008006" key="4">
    <source>
        <dbReference type="Google" id="ProtNLM"/>
    </source>
</evidence>
<evidence type="ECO:0000313" key="3">
    <source>
        <dbReference type="Proteomes" id="UP000291819"/>
    </source>
</evidence>
<feature type="signal peptide" evidence="1">
    <location>
        <begin position="1"/>
        <end position="17"/>
    </location>
</feature>